<dbReference type="GO" id="GO:0006869">
    <property type="term" value="P:lipid transport"/>
    <property type="evidence" value="ECO:0007669"/>
    <property type="project" value="UniProtKB-KW"/>
</dbReference>
<evidence type="ECO:0000256" key="2">
    <source>
        <dbReference type="ARBA" id="ARBA00022448"/>
    </source>
</evidence>
<proteinExistence type="inferred from homology"/>
<feature type="region of interest" description="Disordered" evidence="4">
    <location>
        <begin position="4341"/>
        <end position="4363"/>
    </location>
</feature>
<dbReference type="GO" id="GO:0006623">
    <property type="term" value="P:protein targeting to vacuole"/>
    <property type="evidence" value="ECO:0007669"/>
    <property type="project" value="TreeGrafter"/>
</dbReference>
<dbReference type="InterPro" id="IPR009291">
    <property type="entry name" value="Vps62"/>
</dbReference>
<feature type="compositionally biased region" description="Polar residues" evidence="4">
    <location>
        <begin position="4350"/>
        <end position="4363"/>
    </location>
</feature>
<name>A0AAV1CLJ7_OLDCO</name>
<dbReference type="Pfam" id="PF12624">
    <property type="entry name" value="VPS13_N"/>
    <property type="match status" value="1"/>
</dbReference>
<dbReference type="PANTHER" id="PTHR16166">
    <property type="entry name" value="VACUOLAR PROTEIN SORTING-ASSOCIATED PROTEIN VPS13"/>
    <property type="match status" value="1"/>
</dbReference>
<keyword evidence="3" id="KW-0445">Lipid transport</keyword>
<evidence type="ECO:0000256" key="4">
    <source>
        <dbReference type="SAM" id="MobiDB-lite"/>
    </source>
</evidence>
<dbReference type="PROSITE" id="PS50003">
    <property type="entry name" value="PH_DOMAIN"/>
    <property type="match status" value="1"/>
</dbReference>
<keyword evidence="2" id="KW-0813">Transport</keyword>
<dbReference type="SUPFAM" id="SSF50729">
    <property type="entry name" value="PH domain-like"/>
    <property type="match status" value="1"/>
</dbReference>
<dbReference type="InterPro" id="IPR009543">
    <property type="entry name" value="VPS13_VAB"/>
</dbReference>
<dbReference type="Proteomes" id="UP001161247">
    <property type="component" value="Chromosome 2"/>
</dbReference>
<evidence type="ECO:0000256" key="3">
    <source>
        <dbReference type="ARBA" id="ARBA00023055"/>
    </source>
</evidence>
<sequence>MLEDQVAYLLQRYLGNYVRGLNKEALKISVWQGNVELTNMQLKPEALNALKLPIKVKAGFLGSVKLQVPWSRLGQDPVLVHLDRIFLLAEPSTQVEGSSEDAVQEVKRSRIREMERKLLERRQILENEMNKSWLGSLINTVIGNLKLSISNIHIRYEDIESNFGHPFASGVTLDKLLAVTVDDSGQEIFATGGALERIQKSVELERLAVYLDSDISPWHIDKSWEDLTPREWEQVCFVILVNVFFSYALELGVTMFHEIQIFKFGTRNGKPATILDEEHTYVLQPVTGNAKYSKQHLNMTVNTGQPLQKAVVNLEDVTLSLSKSGYRDLLKLADNFSAFNQRLKYAHYRPRVAVKSDPRSWWKYAYRAISDQLKKASGRLSWEQVLRYARLRKKYISLYAKLLRSDVDRTVVDDNEEIKELDRELDIELILQWRMLAHKFVSQTMESDAYLKNQKTKKSWWPFGGSSNPTKDENEPWVLSDDDWERLNNIIGYREGEDEELVANNERADVLHTSLEIHMNHNASRLTYAKGCLADLSCDNLDCFIELYAESKVFDIRLGSYQLSSPNGLLAESATRHDSLVGAFRYKPFDSEVDWSLSAKASPCYMTYLKDSIDEIINFFQSNAAVSRSVALETAAAVQMTIDEVKRTAQQEVNRALKNQARFFLDLDIAAPKITIPTDFSPDNSHSTKLLLDLGNLIIRTRGDDEAVPPEELNMYFQFNLVLSDVSAFLVDGDYYWSQASPEKIDASSKSALINFLPVIDKCGVVVKLQQIRLENPSFPSTRLAVRLPSLGFHFSPARYHRLIQVVKVFQGDSRDTADLPRPWSEADFEGWLSVLTRKGIGGRDAIWQQKYVCIVGPYLYVLDHPNSTSYTQYKSLRGKQLYQVPADTVGDLDYVLALSDSERFNGKLVEDASNLLFHCDSEDALRTWQRWLQGAIYSASGSAPITGLSETSSDTDSENDRLDDEDLIHSSVMEKVFLTGVLDELKICFHYNSKHDQNFVKVLLAEESRLFELRAIGGRVELSIRGNDMFIGTVLKALEVEDLVCCKGKSQPCYLARSIIRSSDAPVLSDNIDDKRLSSGDYSQGEGDDEFYEASETLNEESPQSVGTEQRSHFQSFGLSDNHIKSPSFSRLVGLLPSEHGDSGADNFVPSNQLDSFVKAQIAVYDKNSAVREGIETKVAVTLATLSFFCRRPTILAIITFSNAINMGDDNRNSFSDSSTSTEHDDVTGENVEDKLASVIYKEPVAKGFIGKGKSRIIFYLTLNMARAQIFLMKENGSRLATLSQDNFLTDIKVFPSSFAIKASLGNLRISDDSLHNNHIYFWACDMRDPGGSSFVELIFCSFNPDDEDYDGYDYSLTGQLSEVRIIYLNRFIQEVISYFMGLVPSNEIDVIKVKEQGADTEKSTKNAIDGSPAVRLDVSLRKPIILMPRRTDSLEYLKLDIVQITVQNTFQWFGGSKSETKAVHMDIMMVKVEDINLNVGAGSDLGESIMKDVKGISVIIQRPLRDLLHQVPGSEVTVKIEELKAALSSKEYQIITECAQSNFAETPNLAPQLNDIPLFPSADGSEPSVPVESNAVESEVPIREAWITTKVSLAIDLVELSLYYGVTRDASLATVQVSGVWFLYKSNTLGDGFLSATLKDFTVLDDREGTEKELRLAIRNPATIDYKQKDLLPNEETHFERDSEGENRRGKLVPTMLILDARFNEYSTSLLLRIQRPQLLVALDFLLDVVEFFVPTVRGMLSNEEDKNSSHIVDAIILDQSVYYQPSAEFALSPLRPLVADDERFELFVYDGRGGRLFLQDRQGFNLSVPSLEPMIYVGNGKQLRFQNVIVHDGQFLDSCILLGSNSSYSASKDDGVCIEEGDVGHSQSYSGESSSNLSAKNAAVTRSTEITFELQAIGPELTFYNSSRDAGKSLTLSNKLLHTKLDAFCRLVLKGDTIDMNADILGFTMESNGIRILEPFDASVKYSNASGKTNVNLIVSDIFLNFTFSTLRLFLAVEDDILAFLRTSAKKMTMVCSEFDKIGTLQNPSNDQMCTFWRPRVPPGFAILGDYLTPIDKPPTKGVIAVNTSFVRLKRPESFKLVWPLTSIDHDGHSQGEINGEVSKGEGEGEGEVSIWFPEAPRGYISLGCVVSHGTVQPPVSSAYCILASLVSTCGLRDCVNIHVKNSSLAFWRVDNSLGSFLPSDPSNMDLIGRACELREIVFRFPEISPQTLRISDIETLPLGREHQVQSERSSTVNSGRRFEAVASFRLIWWNQGSGSRKKVSIWRPIVPEGMVYFGDIAVKGYEPPNTCVVLHDSDEELYKLPLDFQLIGRVKKHRGVDAMSFWLPQAPPGFVSLGCVACKGTPKTSDIFSLRCIRSDMVTGDEFTDESLWDTSEMRFVKEPLSIWSVANELGTFIVRSGFKKPPKRFALKLAALDIASGSNDIVIDAQLKTFSAALFDDYSGLMVPLCNLSLSSIRFDLHGRSDFSTSCISFSLIARSYNDKYDSWEPLIEPVDGLLRYQYNPNAPGAASQLRLTSSGILNLNVSVSNANMIFQAYASWNSLSRVHESSTNQESNSPTGRRDIIDMHHRKNYHLIPENKLGRDIFIKVTENLSVSNIIKLPPGKTKPLKVPVSQNMLDSHFNGNLSGKMEQMVTFIVAEAEIPKTESLSSCQYGVTVRLTPSQSPSVQSQQNQQSARTSGAGAASSPGVEIVKWNEVFFFKIDSADSYTVDMIVTDIGKGEAVGYFSSPLEEIAKPEDSSTGLVWLQLSSAESDVAASKEIVKLSSARIRCSVLLSPKPEVDGERSLIGERKSGSFQISPTREGPWTTVRLNYAAPAACWQFGSKLVASEVSVHDTDRYVTIRSLVSVHNDTDIPLELCLKLSSSSQNSASFDDRGMEATKESNQFVTDEVFQNEKYDPTVGWVELDSIEGALSDELPSGWEWIDEWHVDKGSVSTADGWVYAPDFAHLKWPESYNPLKNVNYARQRRWIRHRKLISQDIISQISVGILKPGEILPLPLSGLTSSVSYALQLRPLDLEKSREYCWSSVINRPYPAKDLGKIKENSEICVSTLERTEELLYCPEMSGTSSNGSQSMWFCVNIQAKEIAKDVYSEPINDWSLAVKPPLSITNFLPLSAEFSVLEMQSNGHFLDCFRGVFSPGETINIYNVDVRNPLYLSLLPQKGWLPLHEAVLISHPSRAPSKTISLRSSISGRIVQLILDQTEHHEGLGQSRILRVYSPYWLGIARCPPLTLRLVDSSARRTKRKLSLPFKSKKTGDVILEEITEEELADGYTIASALNFKFLGLSASLSQSGEHFGLVKDLSPLSEMDGSVDLSAYDSDGNCMRLFISSKPCAFQSVPTKVISVRPYVTFTNRLGEKIYMKLSNEDEPKILQPADSRVPFVYRETDGPMKLQVRLEGTNWTFPFQLVKEDTISLVTRKDDGTRRFLRIEIRGYEEGSRFIVVFRCGSLNGPIRFENRTRKMQMKIRQCGFGDDAQLHLYPLSTNNFCWEDPYGQKLIDVEIYDSNSSTICNFNLDNPGLLSEGESLGLLLHVLDLGDIKVARFLETTPLASPRNGHKSMIPARSFQSSLIDTKTQENGSPLELIVELGACGVSIVDQRPKELSYLYLERVYISYSTGYDSGTTSRFKLILGYLQVDNQLPLTVMPVLLAPEQMSDINHPVFKMTLTVSNKSLDGIQIYPYVYIRVIDQSWRLNIHEPIIWALIDFYNYLRLDRVNQSSSTTQVDPEIRVDLIDISEIRLKVSLETSPAQRPQGVLGVWSPILSAVGNAFKIQIHLRKVIRRDRFMRKSSVASAIGNRLWRDLVHNPLHLIFSVDVLGMTSSTLSSLSKGFAELSTDGQFLQLRSKQGWSRRIGGVGDGIIQGTEALAQGVAFGVSGVLTKPVESARQNGLIGLAHGLGRAFLGFIVQPVSGALDFVSLTVDGVGASCSRCLDIIHNKTQLQRIRNPRAIRGDNILREYNEREAIGQMILFLAEASRRFGCTEIFKEPSKFAWSDQYEDHFIVPYQRIVLVTNKRVMLLQCVAPDKMDKKPCKIMWDVPWEDILALELAKAGFPIATHLIIHLKRFRRSENFVRVIKCNTEELNDGEPQAVKICSVVRKFWRAHNSGIKSRMPKVSANHRLVRFSHSATGSRPHPQSKFIIKSREIALSGSVADKRFVTHCMNFSKVWSSEQESKGRCNLCQKQASEDGGICSIWRPICPDGYISIGDIARSGNHPPNVAAVYCYSDKLFTLPVGFDLVWRNCPDDYVTPVSIWHPRAPEGYVFPGCVAVPSFEEPEPNAVYCIAESLVEETGFEEQKIWSAPDSYPWACHIYQVQSEALHFVALRQPREESDWKPNRVVDEPQQSAQISEVQWHL</sequence>
<evidence type="ECO:0000259" key="5">
    <source>
        <dbReference type="PROSITE" id="PS50003"/>
    </source>
</evidence>
<dbReference type="InterPro" id="IPR026854">
    <property type="entry name" value="VPS13_N"/>
</dbReference>
<gene>
    <name evidence="6" type="ORF">OLC1_LOCUS6489</name>
</gene>
<dbReference type="GO" id="GO:0045053">
    <property type="term" value="P:protein retention in Golgi apparatus"/>
    <property type="evidence" value="ECO:0007669"/>
    <property type="project" value="TreeGrafter"/>
</dbReference>
<evidence type="ECO:0000256" key="1">
    <source>
        <dbReference type="ARBA" id="ARBA00006545"/>
    </source>
</evidence>
<keyword evidence="7" id="KW-1185">Reference proteome</keyword>
<accession>A0AAV1CLJ7</accession>
<feature type="domain" description="PH" evidence="5">
    <location>
        <begin position="826"/>
        <end position="938"/>
    </location>
</feature>
<dbReference type="EMBL" id="OX459119">
    <property type="protein sequence ID" value="CAI9095544.1"/>
    <property type="molecule type" value="Genomic_DNA"/>
</dbReference>
<evidence type="ECO:0000313" key="6">
    <source>
        <dbReference type="EMBL" id="CAI9095544.1"/>
    </source>
</evidence>
<dbReference type="Pfam" id="PF25037">
    <property type="entry name" value="VPS13_C"/>
    <property type="match status" value="1"/>
</dbReference>
<feature type="region of interest" description="Disordered" evidence="4">
    <location>
        <begin position="2669"/>
        <end position="2692"/>
    </location>
</feature>
<evidence type="ECO:0000313" key="7">
    <source>
        <dbReference type="Proteomes" id="UP001161247"/>
    </source>
</evidence>
<dbReference type="InterPro" id="IPR001849">
    <property type="entry name" value="PH_domain"/>
</dbReference>
<dbReference type="Pfam" id="PF06101">
    <property type="entry name" value="Vps62"/>
    <property type="match status" value="2"/>
</dbReference>
<comment type="similarity">
    <text evidence="1">Belongs to the VPS13 family.</text>
</comment>
<protein>
    <submittedName>
        <fullName evidence="6">OLC1v1031527C1</fullName>
    </submittedName>
</protein>
<dbReference type="InterPro" id="IPR056748">
    <property type="entry name" value="VPS13-like_C"/>
</dbReference>
<dbReference type="InterPro" id="IPR026847">
    <property type="entry name" value="VPS13"/>
</dbReference>
<reference evidence="6" key="1">
    <citation type="submission" date="2023-03" db="EMBL/GenBank/DDBJ databases">
        <authorList>
            <person name="Julca I."/>
        </authorList>
    </citation>
    <scope>NUCLEOTIDE SEQUENCE</scope>
</reference>
<feature type="region of interest" description="Disordered" evidence="4">
    <location>
        <begin position="1077"/>
        <end position="1108"/>
    </location>
</feature>
<organism evidence="6 7">
    <name type="scientific">Oldenlandia corymbosa var. corymbosa</name>
    <dbReference type="NCBI Taxonomy" id="529605"/>
    <lineage>
        <taxon>Eukaryota</taxon>
        <taxon>Viridiplantae</taxon>
        <taxon>Streptophyta</taxon>
        <taxon>Embryophyta</taxon>
        <taxon>Tracheophyta</taxon>
        <taxon>Spermatophyta</taxon>
        <taxon>Magnoliopsida</taxon>
        <taxon>eudicotyledons</taxon>
        <taxon>Gunneridae</taxon>
        <taxon>Pentapetalae</taxon>
        <taxon>asterids</taxon>
        <taxon>lamiids</taxon>
        <taxon>Gentianales</taxon>
        <taxon>Rubiaceae</taxon>
        <taxon>Rubioideae</taxon>
        <taxon>Spermacoceae</taxon>
        <taxon>Hedyotis-Oldenlandia complex</taxon>
        <taxon>Oldenlandia</taxon>
    </lineage>
</organism>
<feature type="compositionally biased region" description="Polar residues" evidence="4">
    <location>
        <begin position="1097"/>
        <end position="1108"/>
    </location>
</feature>
<dbReference type="PANTHER" id="PTHR16166:SF137">
    <property type="entry name" value="PLECKSTRIN HOMOLOGY (PH) DOMAIN-CONTAINING PROTEIN"/>
    <property type="match status" value="1"/>
</dbReference>
<dbReference type="Pfam" id="PF25036">
    <property type="entry name" value="VPS13_VAB"/>
    <property type="match status" value="2"/>
</dbReference>